<dbReference type="Pfam" id="PF00072">
    <property type="entry name" value="Response_reg"/>
    <property type="match status" value="1"/>
</dbReference>
<dbReference type="GO" id="GO:0005524">
    <property type="term" value="F:ATP binding"/>
    <property type="evidence" value="ECO:0007669"/>
    <property type="project" value="UniProtKB-KW"/>
</dbReference>
<evidence type="ECO:0000256" key="11">
    <source>
        <dbReference type="ARBA" id="ARBA00024867"/>
    </source>
</evidence>
<protein>
    <recommendedName>
        <fullName evidence="14">Circadian input-output histidine kinase CikA</fullName>
        <ecNumber evidence="3">2.7.13.3</ecNumber>
    </recommendedName>
    <alternativeName>
        <fullName evidence="13">Sensory/regulatory protein RpfC</fullName>
    </alternativeName>
    <alternativeName>
        <fullName evidence="4">Stage 0 sporulation protein A homolog</fullName>
    </alternativeName>
</protein>
<sequence length="664" mass="76018">MNGEIKKNYDDLQIYQTALLNANDIIILFSSEGKILKVNLKAINSYGYEEDELLSMNIFELRNKEKLDIANTQFEKAKLGEIEFETIHYRKDGSNFPVEVKSIGVEINKGIFVLSIIRDITNRVKNEEEIRKLASLVENTDDAIIGKDLEGVITSWNLGAEKIYGYKREEVLGKHISVIIPEDKINDFCEIMKKIKNGEKIKGFESKRKKKNGELIDVSITVSPIYNLAGKLIGASNITRDVTENKKVEEELREKYEEISSLYEELIAIEEELRSNYQVLEEAKGEADKANQAKSEFLANISHEIRTPMNGIIGVIDLLKVTKLNKNQKEYLEMLSYSSRVLLGILNTILDISKIEAGKFELAVKPFDIKRTLNRITKELSLACNNKNLEASYYIDPYINYNLIGDEIRLNQVLINLVNNAIKFTKSGQIVFKVKKIESTNNKLILEFSVQDTGIGIKEEFKNDIFKRFVQQDMTSTKKYDGTGLGLAISRDIAKLMKGDIWFDSVENKGSTFYFTAEFLMDYTKNYKETSCDLQDNKIIINKTKKILIVEDNEINMKIVCAMVEKLGYEFEGAYDGREALEKLKDNSFDLILMDIQMPELNGYDATKIIRANEIKTMVHIYIIAMTAYSMNGDKERCIEIGMDDYISKPFDIDTLKNTILKYI</sequence>
<evidence type="ECO:0000256" key="5">
    <source>
        <dbReference type="ARBA" id="ARBA00022553"/>
    </source>
</evidence>
<comment type="similarity">
    <text evidence="2">In the N-terminal section; belongs to the phytochrome family.</text>
</comment>
<accession>A0A399IS12</accession>
<evidence type="ECO:0000256" key="1">
    <source>
        <dbReference type="ARBA" id="ARBA00000085"/>
    </source>
</evidence>
<dbReference type="Pfam" id="PF13426">
    <property type="entry name" value="PAS_9"/>
    <property type="match status" value="2"/>
</dbReference>
<dbReference type="SUPFAM" id="SSF52172">
    <property type="entry name" value="CheY-like"/>
    <property type="match status" value="1"/>
</dbReference>
<dbReference type="InterPro" id="IPR003594">
    <property type="entry name" value="HATPase_dom"/>
</dbReference>
<dbReference type="InterPro" id="IPR005467">
    <property type="entry name" value="His_kinase_dom"/>
</dbReference>
<dbReference type="Proteomes" id="UP000265930">
    <property type="component" value="Unassembled WGS sequence"/>
</dbReference>
<name>A0A399IS12_9CLOT</name>
<organism evidence="21 22">
    <name type="scientific">Clostridium chromiireducens</name>
    <dbReference type="NCBI Taxonomy" id="225345"/>
    <lineage>
        <taxon>Bacteria</taxon>
        <taxon>Bacillati</taxon>
        <taxon>Bacillota</taxon>
        <taxon>Clostridia</taxon>
        <taxon>Eubacteriales</taxon>
        <taxon>Clostridiaceae</taxon>
        <taxon>Clostridium</taxon>
    </lineage>
</organism>
<dbReference type="SMART" id="SM00091">
    <property type="entry name" value="PAS"/>
    <property type="match status" value="2"/>
</dbReference>
<dbReference type="SUPFAM" id="SSF55785">
    <property type="entry name" value="PYP-like sensor domain (PAS domain)"/>
    <property type="match status" value="2"/>
</dbReference>
<dbReference type="Gene3D" id="3.30.565.10">
    <property type="entry name" value="Histidine kinase-like ATPase, C-terminal domain"/>
    <property type="match status" value="1"/>
</dbReference>
<dbReference type="Pfam" id="PF00512">
    <property type="entry name" value="HisKA"/>
    <property type="match status" value="1"/>
</dbReference>
<dbReference type="Pfam" id="PF02518">
    <property type="entry name" value="HATPase_c"/>
    <property type="match status" value="1"/>
</dbReference>
<evidence type="ECO:0000256" key="4">
    <source>
        <dbReference type="ARBA" id="ARBA00018672"/>
    </source>
</evidence>
<evidence type="ECO:0000256" key="2">
    <source>
        <dbReference type="ARBA" id="ARBA00006402"/>
    </source>
</evidence>
<comment type="function">
    <text evidence="11">May play the central regulatory role in sporulation. It may be an element of the effector pathway responsible for the activation of sporulation genes in response to nutritional stress. Spo0A may act in concert with spo0H (a sigma factor) to control the expression of some genes that are critical to the sporulation process.</text>
</comment>
<feature type="domain" description="Histidine kinase" evidence="17">
    <location>
        <begin position="300"/>
        <end position="521"/>
    </location>
</feature>
<dbReference type="FunFam" id="1.10.287.130:FF:000002">
    <property type="entry name" value="Two-component osmosensing histidine kinase"/>
    <property type="match status" value="1"/>
</dbReference>
<dbReference type="PROSITE" id="PS50113">
    <property type="entry name" value="PAC"/>
    <property type="match status" value="2"/>
</dbReference>
<dbReference type="SMART" id="SM00448">
    <property type="entry name" value="REC"/>
    <property type="match status" value="1"/>
</dbReference>
<evidence type="ECO:0000256" key="7">
    <source>
        <dbReference type="ARBA" id="ARBA00022741"/>
    </source>
</evidence>
<evidence type="ECO:0000256" key="16">
    <source>
        <dbReference type="SAM" id="Coils"/>
    </source>
</evidence>
<dbReference type="AlphaFoldDB" id="A0A399IS12"/>
<dbReference type="EC" id="2.7.13.3" evidence="3"/>
<keyword evidence="10" id="KW-0902">Two-component regulatory system</keyword>
<dbReference type="InterPro" id="IPR000014">
    <property type="entry name" value="PAS"/>
</dbReference>
<evidence type="ECO:0000259" key="17">
    <source>
        <dbReference type="PROSITE" id="PS50109"/>
    </source>
</evidence>
<dbReference type="Gene3D" id="1.10.287.130">
    <property type="match status" value="1"/>
</dbReference>
<evidence type="ECO:0000313" key="21">
    <source>
        <dbReference type="EMBL" id="RII35720.1"/>
    </source>
</evidence>
<keyword evidence="5 15" id="KW-0597">Phosphoprotein</keyword>
<keyword evidence="6" id="KW-0808">Transferase</keyword>
<evidence type="ECO:0000256" key="13">
    <source>
        <dbReference type="ARBA" id="ARBA00068150"/>
    </source>
</evidence>
<dbReference type="InterPro" id="IPR035965">
    <property type="entry name" value="PAS-like_dom_sf"/>
</dbReference>
<dbReference type="NCBIfam" id="TIGR00229">
    <property type="entry name" value="sensory_box"/>
    <property type="match status" value="2"/>
</dbReference>
<dbReference type="SUPFAM" id="SSF55874">
    <property type="entry name" value="ATPase domain of HSP90 chaperone/DNA topoisomerase II/histidine kinase"/>
    <property type="match status" value="1"/>
</dbReference>
<dbReference type="GO" id="GO:0000155">
    <property type="term" value="F:phosphorelay sensor kinase activity"/>
    <property type="evidence" value="ECO:0007669"/>
    <property type="project" value="InterPro"/>
</dbReference>
<dbReference type="CDD" id="cd16922">
    <property type="entry name" value="HATPase_EvgS-ArcB-TorS-like"/>
    <property type="match status" value="1"/>
</dbReference>
<evidence type="ECO:0000256" key="6">
    <source>
        <dbReference type="ARBA" id="ARBA00022679"/>
    </source>
</evidence>
<dbReference type="InterPro" id="IPR000700">
    <property type="entry name" value="PAS-assoc_C"/>
</dbReference>
<keyword evidence="9" id="KW-0067">ATP-binding</keyword>
<evidence type="ECO:0000256" key="10">
    <source>
        <dbReference type="ARBA" id="ARBA00023012"/>
    </source>
</evidence>
<dbReference type="PROSITE" id="PS50109">
    <property type="entry name" value="HIS_KIN"/>
    <property type="match status" value="1"/>
</dbReference>
<dbReference type="InterPro" id="IPR036890">
    <property type="entry name" value="HATPase_C_sf"/>
</dbReference>
<comment type="catalytic activity">
    <reaction evidence="1">
        <text>ATP + protein L-histidine = ADP + protein N-phospho-L-histidine.</text>
        <dbReference type="EC" id="2.7.13.3"/>
    </reaction>
</comment>
<evidence type="ECO:0000313" key="22">
    <source>
        <dbReference type="Proteomes" id="UP000265930"/>
    </source>
</evidence>
<keyword evidence="8" id="KW-0418">Kinase</keyword>
<dbReference type="PANTHER" id="PTHR45339:SF1">
    <property type="entry name" value="HYBRID SIGNAL TRANSDUCTION HISTIDINE KINASE J"/>
    <property type="match status" value="1"/>
</dbReference>
<dbReference type="SMART" id="SM00388">
    <property type="entry name" value="HisKA"/>
    <property type="match status" value="1"/>
</dbReference>
<comment type="caution">
    <text evidence="21">The sequence shown here is derived from an EMBL/GenBank/DDBJ whole genome shotgun (WGS) entry which is preliminary data.</text>
</comment>
<comment type="subunit">
    <text evidence="12">At low DSF concentrations, interacts with RpfF.</text>
</comment>
<dbReference type="SUPFAM" id="SSF47384">
    <property type="entry name" value="Homodimeric domain of signal transducing histidine kinase"/>
    <property type="match status" value="1"/>
</dbReference>
<dbReference type="CDD" id="cd17546">
    <property type="entry name" value="REC_hyHK_CKI1_RcsC-like"/>
    <property type="match status" value="1"/>
</dbReference>
<dbReference type="Gene3D" id="3.30.450.20">
    <property type="entry name" value="PAS domain"/>
    <property type="match status" value="2"/>
</dbReference>
<dbReference type="PROSITE" id="PS50112">
    <property type="entry name" value="PAS"/>
    <property type="match status" value="2"/>
</dbReference>
<dbReference type="SMART" id="SM00387">
    <property type="entry name" value="HATPase_c"/>
    <property type="match status" value="1"/>
</dbReference>
<dbReference type="PRINTS" id="PR00344">
    <property type="entry name" value="BCTRLSENSOR"/>
</dbReference>
<dbReference type="InterPro" id="IPR036097">
    <property type="entry name" value="HisK_dim/P_sf"/>
</dbReference>
<dbReference type="CDD" id="cd00082">
    <property type="entry name" value="HisKA"/>
    <property type="match status" value="1"/>
</dbReference>
<dbReference type="InterPro" id="IPR003661">
    <property type="entry name" value="HisK_dim/P_dom"/>
</dbReference>
<reference evidence="21 22" key="1">
    <citation type="submission" date="2018-08" db="EMBL/GenBank/DDBJ databases">
        <title>Genome of Clostridium chromiireducens C1, DSM12136.</title>
        <authorList>
            <person name="Xing M."/>
            <person name="Wei Y."/>
            <person name="Ang E.L."/>
            <person name="Zhao H."/>
            <person name="Zhang Y."/>
        </authorList>
    </citation>
    <scope>NUCLEOTIDE SEQUENCE [LARGE SCALE GENOMIC DNA]</scope>
    <source>
        <strain evidence="21 22">C1</strain>
    </source>
</reference>
<evidence type="ECO:0000256" key="15">
    <source>
        <dbReference type="PROSITE-ProRule" id="PRU00169"/>
    </source>
</evidence>
<dbReference type="CDD" id="cd00130">
    <property type="entry name" value="PAS"/>
    <property type="match status" value="2"/>
</dbReference>
<dbReference type="FunFam" id="3.30.565.10:FF:000010">
    <property type="entry name" value="Sensor histidine kinase RcsC"/>
    <property type="match status" value="1"/>
</dbReference>
<evidence type="ECO:0000259" key="20">
    <source>
        <dbReference type="PROSITE" id="PS50113"/>
    </source>
</evidence>
<evidence type="ECO:0000256" key="14">
    <source>
        <dbReference type="ARBA" id="ARBA00074306"/>
    </source>
</evidence>
<gene>
    <name evidence="21" type="ORF">D2A34_11165</name>
</gene>
<dbReference type="InterPro" id="IPR001789">
    <property type="entry name" value="Sig_transdc_resp-reg_receiver"/>
</dbReference>
<dbReference type="InterPro" id="IPR004358">
    <property type="entry name" value="Sig_transdc_His_kin-like_C"/>
</dbReference>
<evidence type="ECO:0000256" key="9">
    <source>
        <dbReference type="ARBA" id="ARBA00022840"/>
    </source>
</evidence>
<dbReference type="EMBL" id="QXDJ01000002">
    <property type="protein sequence ID" value="RII35720.1"/>
    <property type="molecule type" value="Genomic_DNA"/>
</dbReference>
<feature type="domain" description="PAC" evidence="20">
    <location>
        <begin position="202"/>
        <end position="254"/>
    </location>
</feature>
<evidence type="ECO:0000256" key="3">
    <source>
        <dbReference type="ARBA" id="ARBA00012438"/>
    </source>
</evidence>
<dbReference type="InterPro" id="IPR001610">
    <property type="entry name" value="PAC"/>
</dbReference>
<dbReference type="SMART" id="SM00086">
    <property type="entry name" value="PAC"/>
    <property type="match status" value="2"/>
</dbReference>
<feature type="domain" description="PAC" evidence="20">
    <location>
        <begin position="80"/>
        <end position="132"/>
    </location>
</feature>
<keyword evidence="16" id="KW-0175">Coiled coil</keyword>
<dbReference type="InterPro" id="IPR011006">
    <property type="entry name" value="CheY-like_superfamily"/>
</dbReference>
<feature type="domain" description="PAS" evidence="19">
    <location>
        <begin position="11"/>
        <end position="81"/>
    </location>
</feature>
<dbReference type="PANTHER" id="PTHR45339">
    <property type="entry name" value="HYBRID SIGNAL TRANSDUCTION HISTIDINE KINASE J"/>
    <property type="match status" value="1"/>
</dbReference>
<proteinExistence type="inferred from homology"/>
<dbReference type="PROSITE" id="PS50110">
    <property type="entry name" value="RESPONSE_REGULATORY"/>
    <property type="match status" value="1"/>
</dbReference>
<evidence type="ECO:0000259" key="18">
    <source>
        <dbReference type="PROSITE" id="PS50110"/>
    </source>
</evidence>
<feature type="modified residue" description="4-aspartylphosphate" evidence="15">
    <location>
        <position position="595"/>
    </location>
</feature>
<evidence type="ECO:0000256" key="12">
    <source>
        <dbReference type="ARBA" id="ARBA00064003"/>
    </source>
</evidence>
<evidence type="ECO:0000259" key="19">
    <source>
        <dbReference type="PROSITE" id="PS50112"/>
    </source>
</evidence>
<evidence type="ECO:0000256" key="8">
    <source>
        <dbReference type="ARBA" id="ARBA00022777"/>
    </source>
</evidence>
<dbReference type="RefSeq" id="WP_119366627.1">
    <property type="nucleotide sequence ID" value="NZ_QXDJ01000002.1"/>
</dbReference>
<feature type="domain" description="Response regulatory" evidence="18">
    <location>
        <begin position="546"/>
        <end position="664"/>
    </location>
</feature>
<keyword evidence="7" id="KW-0547">Nucleotide-binding</keyword>
<feature type="coiled-coil region" evidence="16">
    <location>
        <begin position="245"/>
        <end position="300"/>
    </location>
</feature>
<dbReference type="Gene3D" id="3.40.50.2300">
    <property type="match status" value="1"/>
</dbReference>
<feature type="domain" description="PAS" evidence="19">
    <location>
        <begin position="129"/>
        <end position="184"/>
    </location>
</feature>